<evidence type="ECO:0000313" key="1">
    <source>
        <dbReference type="EMBL" id="ARR28856.1"/>
    </source>
</evidence>
<reference evidence="1" key="1">
    <citation type="journal article" date="2017" name="Vet. Pathol.">
        <title>Ranid Herpesvirus 3 and Proliferative Dermatitis in Free-Ranging Wild Common Frogs (Rana Temporaria).</title>
        <authorList>
            <person name="Origgi F.C."/>
            <person name="Schmidt B.R."/>
            <person name="Lohmann P."/>
            <person name="Otten P."/>
            <person name="Akdesir E."/>
            <person name="Gaschen V."/>
            <person name="Aguilar-Bultet L."/>
            <person name="Wahli T."/>
            <person name="Sattler U."/>
            <person name="Stoffel M.H."/>
        </authorList>
    </citation>
    <scope>NUCLEOTIDE SEQUENCE [LARGE SCALE GENOMIC DNA]</scope>
    <source>
        <strain evidence="1">FO1_2015</strain>
    </source>
</reference>
<dbReference type="RefSeq" id="YP_009362365.1">
    <property type="nucleotide sequence ID" value="NC_034618.1"/>
</dbReference>
<dbReference type="EMBL" id="KX832224">
    <property type="protein sequence ID" value="ARR28856.1"/>
    <property type="molecule type" value="Genomic_DNA"/>
</dbReference>
<protein>
    <recommendedName>
        <fullName evidence="3">Ig-like domain-containing protein</fullName>
    </recommendedName>
</protein>
<evidence type="ECO:0008006" key="3">
    <source>
        <dbReference type="Google" id="ProtNLM"/>
    </source>
</evidence>
<accession>A0A1X9T584</accession>
<dbReference type="GeneID" id="32878190"/>
<evidence type="ECO:0000313" key="2">
    <source>
        <dbReference type="Proteomes" id="UP000203507"/>
    </source>
</evidence>
<sequence length="183" mass="20888">MNELKPFQLFMKHASDLHSHYFHLVSTLRMDPVKADLRWLVNGSDVARYVCFRQNINTLVLPIKNVAPNSVLTCVGWLYSHVCNYRVNLTESIPFIQEPQILSLEPQFQLDGQINVACTIQDVNGNARAVRWIVDHVVVLESPITSSRTYKCALHNTKGNHTLHVQLLTKSGFVVTRSIPLRR</sequence>
<dbReference type="KEGG" id="vg:32878190"/>
<keyword evidence="2" id="KW-1185">Reference proteome</keyword>
<dbReference type="Proteomes" id="UP000203507">
    <property type="component" value="Segment"/>
</dbReference>
<proteinExistence type="predicted"/>
<name>A0A1X9T584_9VIRU</name>
<organism evidence="1">
    <name type="scientific">Ranid herpesvirus 3</name>
    <dbReference type="NCBI Taxonomy" id="1987509"/>
    <lineage>
        <taxon>Viruses</taxon>
        <taxon>Duplodnaviria</taxon>
        <taxon>Heunggongvirae</taxon>
        <taxon>Peploviricota</taxon>
        <taxon>Herviviricetes</taxon>
        <taxon>Herpesvirales</taxon>
        <taxon>Alloherpesviridae</taxon>
        <taxon>Batravirus</taxon>
        <taxon>Batravirus ranidallo3</taxon>
    </lineage>
</organism>